<comment type="caution">
    <text evidence="2">The sequence shown here is derived from an EMBL/GenBank/DDBJ whole genome shotgun (WGS) entry which is preliminary data.</text>
</comment>
<proteinExistence type="predicted"/>
<dbReference type="AlphaFoldDB" id="A0A930Y4Z8"/>
<evidence type="ECO:0000256" key="1">
    <source>
        <dbReference type="SAM" id="Phobius"/>
    </source>
</evidence>
<feature type="transmembrane region" description="Helical" evidence="1">
    <location>
        <begin position="52"/>
        <end position="73"/>
    </location>
</feature>
<sequence>MNGGRTSTPGGLNGFGAAVATNALVALALWFTVTARYGFSGYGAISYHYGRWMWPVIAVLAVTVLAGLVALAVSGRRRLGVGVVLGALVTGLVDLAWSFVYFVSQTS</sequence>
<gene>
    <name evidence="2" type="ORF">ISG29_03455</name>
</gene>
<name>A0A930Y4Z8_9ACTN</name>
<keyword evidence="1" id="KW-0812">Transmembrane</keyword>
<accession>A0A930Y4Z8</accession>
<organism evidence="2 3">
    <name type="scientific">Nocardioides acrostichi</name>
    <dbReference type="NCBI Taxonomy" id="2784339"/>
    <lineage>
        <taxon>Bacteria</taxon>
        <taxon>Bacillati</taxon>
        <taxon>Actinomycetota</taxon>
        <taxon>Actinomycetes</taxon>
        <taxon>Propionibacteriales</taxon>
        <taxon>Nocardioidaceae</taxon>
        <taxon>Nocardioides</taxon>
    </lineage>
</organism>
<keyword evidence="3" id="KW-1185">Reference proteome</keyword>
<keyword evidence="1" id="KW-1133">Transmembrane helix</keyword>
<dbReference type="Proteomes" id="UP000656804">
    <property type="component" value="Unassembled WGS sequence"/>
</dbReference>
<protein>
    <submittedName>
        <fullName evidence="2">Uncharacterized protein</fullName>
    </submittedName>
</protein>
<reference evidence="2" key="1">
    <citation type="submission" date="2020-11" db="EMBL/GenBank/DDBJ databases">
        <title>Nocardioides sp. CBS4Y-1, whole genome shotgun sequence.</title>
        <authorList>
            <person name="Tuo L."/>
        </authorList>
    </citation>
    <scope>NUCLEOTIDE SEQUENCE</scope>
    <source>
        <strain evidence="2">CBS4Y-1</strain>
    </source>
</reference>
<evidence type="ECO:0000313" key="3">
    <source>
        <dbReference type="Proteomes" id="UP000656804"/>
    </source>
</evidence>
<keyword evidence="1" id="KW-0472">Membrane</keyword>
<dbReference type="EMBL" id="JADIVZ010000001">
    <property type="protein sequence ID" value="MBF4160730.1"/>
    <property type="molecule type" value="Genomic_DNA"/>
</dbReference>
<feature type="transmembrane region" description="Helical" evidence="1">
    <location>
        <begin position="80"/>
        <end position="103"/>
    </location>
</feature>
<dbReference type="RefSeq" id="WP_194501916.1">
    <property type="nucleotide sequence ID" value="NZ_JADIVZ010000001.1"/>
</dbReference>
<feature type="transmembrane region" description="Helical" evidence="1">
    <location>
        <begin position="12"/>
        <end position="32"/>
    </location>
</feature>
<evidence type="ECO:0000313" key="2">
    <source>
        <dbReference type="EMBL" id="MBF4160730.1"/>
    </source>
</evidence>